<dbReference type="OrthoDB" id="9815657at2"/>
<dbReference type="RefSeq" id="WP_109648187.1">
    <property type="nucleotide sequence ID" value="NZ_QGGB01000012.1"/>
</dbReference>
<evidence type="ECO:0000313" key="5">
    <source>
        <dbReference type="Proteomes" id="UP000245533"/>
    </source>
</evidence>
<feature type="signal peptide" evidence="2">
    <location>
        <begin position="1"/>
        <end position="21"/>
    </location>
</feature>
<name>A0A316TN87_9BACT</name>
<evidence type="ECO:0000256" key="2">
    <source>
        <dbReference type="SAM" id="SignalP"/>
    </source>
</evidence>
<dbReference type="SUPFAM" id="SSF69304">
    <property type="entry name" value="Tricorn protease N-terminal domain"/>
    <property type="match status" value="1"/>
</dbReference>
<protein>
    <submittedName>
        <fullName evidence="4">Amidohydrolase</fullName>
    </submittedName>
</protein>
<dbReference type="Pfam" id="PF01979">
    <property type="entry name" value="Amidohydro_1"/>
    <property type="match status" value="1"/>
</dbReference>
<evidence type="ECO:0000256" key="1">
    <source>
        <dbReference type="ARBA" id="ARBA00009820"/>
    </source>
</evidence>
<dbReference type="InterPro" id="IPR011059">
    <property type="entry name" value="Metal-dep_hydrolase_composite"/>
</dbReference>
<comment type="caution">
    <text evidence="4">The sequence shown here is derived from an EMBL/GenBank/DDBJ whole genome shotgun (WGS) entry which is preliminary data.</text>
</comment>
<gene>
    <name evidence="4" type="ORF">DDZ15_16280</name>
</gene>
<dbReference type="PANTHER" id="PTHR36842">
    <property type="entry name" value="PROTEIN TOLB HOMOLOG"/>
    <property type="match status" value="1"/>
</dbReference>
<keyword evidence="2" id="KW-0732">Signal</keyword>
<reference evidence="4 5" key="1">
    <citation type="submission" date="2018-05" db="EMBL/GenBank/DDBJ databases">
        <title>Rhodohalobacter halophilus gen. nov., sp. nov., a moderately halophilic member of the family Balneolaceae.</title>
        <authorList>
            <person name="Liu Z.-W."/>
        </authorList>
    </citation>
    <scope>NUCLEOTIDE SEQUENCE [LARGE SCALE GENOMIC DNA]</scope>
    <source>
        <strain evidence="4 5">8A47</strain>
    </source>
</reference>
<proteinExistence type="inferred from homology"/>
<dbReference type="Proteomes" id="UP000245533">
    <property type="component" value="Unassembled WGS sequence"/>
</dbReference>
<accession>A0A316TN87</accession>
<dbReference type="GO" id="GO:0016810">
    <property type="term" value="F:hydrolase activity, acting on carbon-nitrogen (but not peptide) bonds"/>
    <property type="evidence" value="ECO:0007669"/>
    <property type="project" value="InterPro"/>
</dbReference>
<dbReference type="Gene3D" id="2.30.40.10">
    <property type="entry name" value="Urease, subunit C, domain 1"/>
    <property type="match status" value="1"/>
</dbReference>
<dbReference type="SUPFAM" id="SSF51338">
    <property type="entry name" value="Composite domain of metallo-dependent hydrolases"/>
    <property type="match status" value="1"/>
</dbReference>
<dbReference type="SUPFAM" id="SSF82171">
    <property type="entry name" value="DPP6 N-terminal domain-like"/>
    <property type="match status" value="1"/>
</dbReference>
<dbReference type="InterPro" id="IPR011042">
    <property type="entry name" value="6-blade_b-propeller_TolB-like"/>
</dbReference>
<comment type="similarity">
    <text evidence="1">Belongs to the TolB family.</text>
</comment>
<evidence type="ECO:0000259" key="3">
    <source>
        <dbReference type="Pfam" id="PF01979"/>
    </source>
</evidence>
<dbReference type="AlphaFoldDB" id="A0A316TN87"/>
<dbReference type="Pfam" id="PF07676">
    <property type="entry name" value="PD40"/>
    <property type="match status" value="5"/>
</dbReference>
<dbReference type="PANTHER" id="PTHR36842:SF1">
    <property type="entry name" value="PROTEIN TOLB"/>
    <property type="match status" value="1"/>
</dbReference>
<keyword evidence="5" id="KW-1185">Reference proteome</keyword>
<feature type="chain" id="PRO_5016304494" evidence="2">
    <location>
        <begin position="22"/>
        <end position="1086"/>
    </location>
</feature>
<sequence length="1086" mass="120988">MTRFLIALLTFLIALPAGLIAQDNGDDGKWDVNTHRAGYEEISFETDEGTWMNLDVSPDGSQIVFDMLGDIYIMPIDGGEAELLRGGLAYEIQPRFSPDGSQISFTSDAGGGDNIWVMNRDGSDAKQVTNESFRLLNNAFWTPDGNYLVARKHFTSGRSLGAGEMWMYHITGGSGIQLTERPNDQQDAGQPFVSPDGRYVYYSQDVYPGGFFQYNKDPNSQIYVINRYDRQEGNIERVTGGPGGAISPTLSPDGTRMAFIKRVRTKSVLFIRDMESGIERPVYDDLTIDQQQAWAIFGPYTNFNWTPDGNHLIFWSKGKINKLNVNTLESEIIPFTATATHQLADVVHFESDPAPDTFTAKAIRHATTSPDGSLLVFNAAGYLWKKELPNGTPERLTSETNLEFEPAFSPDGNALAWVTWSDEEMGAIKTMRLNQRRATPRQITTEKGIYREPSFSPDGSTIVFRRENGNNHMGYAWTEYTGIFTIPVDGGEMKKVRDGGGTPIFNASGDRIFYQQGTNFRSVDLNGQDEKHHFRSEYALGFTPSPDNQWIAFHELYKVYIAPMPQVGDDITLSANTRAIPVTHVAQDAGYYLHWSGDGQKLHWTLGEEYFTVELAEAFDFLSGGEKSEELPLGENDGIMIGLELETDKPEGVVAFTNARIITMDGDEVIENGTIVVRDNRIESVGANVSVPSGAHVVDASGHTIMPGLVDAHAHIGNFRQGLSPNQQWEYFANLGYGVTTAHDPSSNTEMIFSQSEMVKAGNMIGPRIFSTGRILYGAENVQKTVVNGLDDARSAVRRTAAFGATSVKSYNQPRRDQRQQILEAAREIGVNVMPEGGSTFTHNMSMILDGHTGIEHNVPIYPLYRDVLTLWENSEVGYTPTLVVNYGSMSGEFYWYQHTNVWEKERLLEFTPRGVVDSRSRHRTMVPEEEYEIGHFRSAAAAKELHDRGVTVNIGGHGQLQGLAAHWETWMFTQGGMSNHDALRTATINPANYIGAGDHIGSLEPGKLADLIVIDGNPLENIYDTENVVYTMINGRLYDASTMNEIGNYSRERLPFWWERQGYSEQFDWHAIIEADAHGHNVNGH</sequence>
<dbReference type="SUPFAM" id="SSF51556">
    <property type="entry name" value="Metallo-dependent hydrolases"/>
    <property type="match status" value="1"/>
</dbReference>
<dbReference type="Gene3D" id="3.20.20.140">
    <property type="entry name" value="Metal-dependent hydrolases"/>
    <property type="match status" value="1"/>
</dbReference>
<evidence type="ECO:0000313" key="4">
    <source>
        <dbReference type="EMBL" id="PWN05111.1"/>
    </source>
</evidence>
<dbReference type="EMBL" id="QGGB01000012">
    <property type="protein sequence ID" value="PWN05111.1"/>
    <property type="molecule type" value="Genomic_DNA"/>
</dbReference>
<dbReference type="InterPro" id="IPR006680">
    <property type="entry name" value="Amidohydro-rel"/>
</dbReference>
<dbReference type="InterPro" id="IPR011659">
    <property type="entry name" value="WD40"/>
</dbReference>
<keyword evidence="4" id="KW-0378">Hydrolase</keyword>
<organism evidence="4 5">
    <name type="scientific">Rhodohalobacter mucosus</name>
    <dbReference type="NCBI Taxonomy" id="2079485"/>
    <lineage>
        <taxon>Bacteria</taxon>
        <taxon>Pseudomonadati</taxon>
        <taxon>Balneolota</taxon>
        <taxon>Balneolia</taxon>
        <taxon>Balneolales</taxon>
        <taxon>Balneolaceae</taxon>
        <taxon>Rhodohalobacter</taxon>
    </lineage>
</organism>
<feature type="domain" description="Amidohydrolase-related" evidence="3">
    <location>
        <begin position="704"/>
        <end position="1038"/>
    </location>
</feature>
<dbReference type="InterPro" id="IPR032466">
    <property type="entry name" value="Metal_Hydrolase"/>
</dbReference>
<dbReference type="Gene3D" id="2.120.10.30">
    <property type="entry name" value="TolB, C-terminal domain"/>
    <property type="match status" value="3"/>
</dbReference>